<accession>A0A6J6MSZ2</accession>
<evidence type="ECO:0000313" key="1">
    <source>
        <dbReference type="EMBL" id="CAB4676956.1"/>
    </source>
</evidence>
<reference evidence="1" key="1">
    <citation type="submission" date="2020-05" db="EMBL/GenBank/DDBJ databases">
        <authorList>
            <person name="Chiriac C."/>
            <person name="Salcher M."/>
            <person name="Ghai R."/>
            <person name="Kavagutti S V."/>
        </authorList>
    </citation>
    <scope>NUCLEOTIDE SEQUENCE</scope>
</reference>
<organism evidence="1">
    <name type="scientific">freshwater metagenome</name>
    <dbReference type="NCBI Taxonomy" id="449393"/>
    <lineage>
        <taxon>unclassified sequences</taxon>
        <taxon>metagenomes</taxon>
        <taxon>ecological metagenomes</taxon>
    </lineage>
</organism>
<sequence>MDFIAKVFGFTKVVLRPSELKSDVNRSSIGKGLPIVLGLLLIAAVGLTGCAGTANPVSTAKPVGEDALAPVVFVPGLGMSALNVQVLIDKDVTDFDFLLPSMNPIDILPQGAASALDYSVTNGLPREEAALVPTWMSLLIDDDGAASNQPGVSVAPVSLGRDFAAECPRYLAMTNQLAAAGWTLDANLFCLPFDYRYAPGGNSFVSDFMTLVERAVSEAGGQRAVVACHSQGCLMAYHALRVLDPAWVQAKVSVLYGFAGQFSGCSDCLRWAFQPGWSWSLDDQNESPIDPSWVGELALDLQPSVYGDAVLYRNGTKEYRATDARALLQDAGAVAMSRATGAYTLENQDWFRQGSIDGEPLPIPSRFVFGVDLTTTVGYSYDSVAVRAGSCQEPECAGFWNVANPDVITSDGDGGDSTLMNAAPKAWTSSPSCDIRTIPGVDHMKIVTNPEAIAGLVSTANGSVEGSIPCVG</sequence>
<name>A0A6J6MSZ2_9ZZZZ</name>
<dbReference type="SUPFAM" id="SSF53474">
    <property type="entry name" value="alpha/beta-Hydrolases"/>
    <property type="match status" value="1"/>
</dbReference>
<dbReference type="InterPro" id="IPR003386">
    <property type="entry name" value="LACT/PDAT_acylTrfase"/>
</dbReference>
<dbReference type="InterPro" id="IPR029058">
    <property type="entry name" value="AB_hydrolase_fold"/>
</dbReference>
<protein>
    <submittedName>
        <fullName evidence="1">Unannotated protein</fullName>
    </submittedName>
</protein>
<dbReference type="Gene3D" id="3.40.50.1820">
    <property type="entry name" value="alpha/beta hydrolase"/>
    <property type="match status" value="1"/>
</dbReference>
<dbReference type="GO" id="GO:0006629">
    <property type="term" value="P:lipid metabolic process"/>
    <property type="evidence" value="ECO:0007669"/>
    <property type="project" value="InterPro"/>
</dbReference>
<dbReference type="AlphaFoldDB" id="A0A6J6MSZ2"/>
<dbReference type="GO" id="GO:0008374">
    <property type="term" value="F:O-acyltransferase activity"/>
    <property type="evidence" value="ECO:0007669"/>
    <property type="project" value="InterPro"/>
</dbReference>
<gene>
    <name evidence="1" type="ORF">UFOPK2310_00966</name>
</gene>
<dbReference type="PANTHER" id="PTHR11440">
    <property type="entry name" value="LECITHIN-CHOLESTEROL ACYLTRANSFERASE-RELATED"/>
    <property type="match status" value="1"/>
</dbReference>
<proteinExistence type="predicted"/>
<dbReference type="EMBL" id="CAEZWW010000113">
    <property type="protein sequence ID" value="CAB4676956.1"/>
    <property type="molecule type" value="Genomic_DNA"/>
</dbReference>
<dbReference type="Pfam" id="PF02450">
    <property type="entry name" value="LCAT"/>
    <property type="match status" value="1"/>
</dbReference>